<comment type="caution">
    <text evidence="2">The sequence shown here is derived from an EMBL/GenBank/DDBJ whole genome shotgun (WGS) entry which is preliminary data.</text>
</comment>
<dbReference type="Proteomes" id="UP001596138">
    <property type="component" value="Unassembled WGS sequence"/>
</dbReference>
<proteinExistence type="predicted"/>
<feature type="transmembrane region" description="Helical" evidence="1">
    <location>
        <begin position="54"/>
        <end position="74"/>
    </location>
</feature>
<keyword evidence="1" id="KW-1133">Transmembrane helix</keyword>
<dbReference type="RefSeq" id="WP_386767463.1">
    <property type="nucleotide sequence ID" value="NZ_JBHSTI010000008.1"/>
</dbReference>
<feature type="transmembrane region" description="Helical" evidence="1">
    <location>
        <begin position="121"/>
        <end position="141"/>
    </location>
</feature>
<evidence type="ECO:0000256" key="1">
    <source>
        <dbReference type="SAM" id="Phobius"/>
    </source>
</evidence>
<evidence type="ECO:0000313" key="2">
    <source>
        <dbReference type="EMBL" id="MFC6238877.1"/>
    </source>
</evidence>
<reference evidence="3" key="1">
    <citation type="journal article" date="2019" name="Int. J. Syst. Evol. Microbiol.">
        <title>The Global Catalogue of Microorganisms (GCM) 10K type strain sequencing project: providing services to taxonomists for standard genome sequencing and annotation.</title>
        <authorList>
            <consortium name="The Broad Institute Genomics Platform"/>
            <consortium name="The Broad Institute Genome Sequencing Center for Infectious Disease"/>
            <person name="Wu L."/>
            <person name="Ma J."/>
        </authorList>
    </citation>
    <scope>NUCLEOTIDE SEQUENCE [LARGE SCALE GENOMIC DNA]</scope>
    <source>
        <strain evidence="3">CGMCC 4.7317</strain>
    </source>
</reference>
<keyword evidence="3" id="KW-1185">Reference proteome</keyword>
<gene>
    <name evidence="2" type="ORF">ACFQGU_13390</name>
</gene>
<dbReference type="EMBL" id="JBHSTI010000008">
    <property type="protein sequence ID" value="MFC6238877.1"/>
    <property type="molecule type" value="Genomic_DNA"/>
</dbReference>
<sequence>MPFDRTAWSALAQWPRRRWAAAGLAAISTVLLVGIPTVLVPTPVFGREVPVTGWAWPALIVTSVLAGLVAATYVRTGAPSAGDDVSRAGLVGGFLTYLAVGCPVCNKIALLALGYTGVLQWFAPVQPFLAVAGIALLAYALRRRLEGERSCPVPDRTPVA</sequence>
<accession>A0ABW1T2C4</accession>
<organism evidence="2 3">
    <name type="scientific">Longivirga aurantiaca</name>
    <dbReference type="NCBI Taxonomy" id="1837743"/>
    <lineage>
        <taxon>Bacteria</taxon>
        <taxon>Bacillati</taxon>
        <taxon>Actinomycetota</taxon>
        <taxon>Actinomycetes</taxon>
        <taxon>Sporichthyales</taxon>
        <taxon>Sporichthyaceae</taxon>
        <taxon>Longivirga</taxon>
    </lineage>
</organism>
<evidence type="ECO:0000313" key="3">
    <source>
        <dbReference type="Proteomes" id="UP001596138"/>
    </source>
</evidence>
<name>A0ABW1T2C4_9ACTN</name>
<feature type="transmembrane region" description="Helical" evidence="1">
    <location>
        <begin position="21"/>
        <end position="42"/>
    </location>
</feature>
<keyword evidence="1" id="KW-0812">Transmembrane</keyword>
<keyword evidence="1" id="KW-0472">Membrane</keyword>
<feature type="transmembrane region" description="Helical" evidence="1">
    <location>
        <begin position="94"/>
        <end position="115"/>
    </location>
</feature>
<evidence type="ECO:0008006" key="4">
    <source>
        <dbReference type="Google" id="ProtNLM"/>
    </source>
</evidence>
<protein>
    <recommendedName>
        <fullName evidence="4">Integral membrane protein</fullName>
    </recommendedName>
</protein>